<dbReference type="GO" id="GO:0031982">
    <property type="term" value="C:vesicle"/>
    <property type="evidence" value="ECO:0007669"/>
    <property type="project" value="TreeGrafter"/>
</dbReference>
<protein>
    <recommendedName>
        <fullName evidence="4">Cystatin domain-containing protein</fullName>
    </recommendedName>
</protein>
<evidence type="ECO:0000256" key="2">
    <source>
        <dbReference type="ARBA" id="ARBA00023157"/>
    </source>
</evidence>
<dbReference type="GO" id="GO:0004869">
    <property type="term" value="F:cysteine-type endopeptidase inhibitor activity"/>
    <property type="evidence" value="ECO:0007669"/>
    <property type="project" value="InterPro"/>
</dbReference>
<keyword evidence="2" id="KW-1015">Disulfide bond</keyword>
<evidence type="ECO:0000256" key="1">
    <source>
        <dbReference type="ARBA" id="ARBA00009403"/>
    </source>
</evidence>
<dbReference type="GO" id="GO:0005615">
    <property type="term" value="C:extracellular space"/>
    <property type="evidence" value="ECO:0007669"/>
    <property type="project" value="TreeGrafter"/>
</dbReference>
<organism evidence="5 6">
    <name type="scientific">Macaca fascicularis</name>
    <name type="common">Crab-eating macaque</name>
    <name type="synonym">Cynomolgus monkey</name>
    <dbReference type="NCBI Taxonomy" id="9541"/>
    <lineage>
        <taxon>Eukaryota</taxon>
        <taxon>Metazoa</taxon>
        <taxon>Chordata</taxon>
        <taxon>Craniata</taxon>
        <taxon>Vertebrata</taxon>
        <taxon>Euteleostomi</taxon>
        <taxon>Mammalia</taxon>
        <taxon>Eutheria</taxon>
        <taxon>Euarchontoglires</taxon>
        <taxon>Primates</taxon>
        <taxon>Haplorrhini</taxon>
        <taxon>Catarrhini</taxon>
        <taxon>Cercopithecidae</taxon>
        <taxon>Cercopithecinae</taxon>
        <taxon>Macaca</taxon>
    </lineage>
</organism>
<dbReference type="Pfam" id="PF00031">
    <property type="entry name" value="Cystatin"/>
    <property type="match status" value="1"/>
</dbReference>
<dbReference type="SUPFAM" id="SSF54403">
    <property type="entry name" value="Cystatin/monellin"/>
    <property type="match status" value="1"/>
</dbReference>
<dbReference type="Ensembl" id="ENSMFAT00000100781.1">
    <property type="protein sequence ID" value="ENSMFAP00000059589.1"/>
    <property type="gene ID" value="ENSMFAG00000001311.2"/>
</dbReference>
<sequence length="292" mass="32817">MPLTARPTQPHALKVLCDLLTVSFKPGQAQWGLPVSRSPAGLWDHILRTLPVLPAWHFPRRLPRQVSISRGFRVLENKAASRRSKEDSRGREEPRTQSRVVQRSHCFHRAVSKEQCHLCGDASDSSLGAPGKRGMAPGGYTPALCSASEEPMAQPLCTLLLLLAALAGSQAWSPEEEDRVIPGGIYDADLNDDEVQHALHFAISEYNKATEDEYYRRPLRVLRAREQVVAGMNYFLDVELGRTTCTKSQPNLDTCAFHEQPELQKKQLCSFQIYEVPWEDRMSLVNSRCQEA</sequence>
<evidence type="ECO:0000313" key="5">
    <source>
        <dbReference type="Ensembl" id="ENSMFAP00000059589.1"/>
    </source>
</evidence>
<accession>A0A7N9D6U2</accession>
<proteinExistence type="inferred from homology"/>
<feature type="domain" description="Cystatin" evidence="4">
    <location>
        <begin position="180"/>
        <end position="290"/>
    </location>
</feature>
<evidence type="ECO:0000313" key="6">
    <source>
        <dbReference type="Proteomes" id="UP000233100"/>
    </source>
</evidence>
<dbReference type="GO" id="GO:0005737">
    <property type="term" value="C:cytoplasm"/>
    <property type="evidence" value="ECO:0007669"/>
    <property type="project" value="TreeGrafter"/>
</dbReference>
<comment type="similarity">
    <text evidence="1">Belongs to the cystatin family.</text>
</comment>
<reference evidence="5 6" key="1">
    <citation type="submission" date="2013-03" db="EMBL/GenBank/DDBJ databases">
        <authorList>
            <person name="Warren W."/>
            <person name="Wilson R.K."/>
        </authorList>
    </citation>
    <scope>NUCLEOTIDE SEQUENCE</scope>
</reference>
<dbReference type="CDD" id="cd00042">
    <property type="entry name" value="CY"/>
    <property type="match status" value="1"/>
</dbReference>
<dbReference type="SMART" id="SM00043">
    <property type="entry name" value="CY"/>
    <property type="match status" value="1"/>
</dbReference>
<feature type="region of interest" description="Disordered" evidence="3">
    <location>
        <begin position="79"/>
        <end position="99"/>
    </location>
</feature>
<dbReference type="PROSITE" id="PS00287">
    <property type="entry name" value="CYSTATIN"/>
    <property type="match status" value="1"/>
</dbReference>
<reference evidence="5" key="2">
    <citation type="submission" date="2025-08" db="UniProtKB">
        <authorList>
            <consortium name="Ensembl"/>
        </authorList>
    </citation>
    <scope>IDENTIFICATION</scope>
</reference>
<reference evidence="5" key="3">
    <citation type="submission" date="2025-09" db="UniProtKB">
        <authorList>
            <consortium name="Ensembl"/>
        </authorList>
    </citation>
    <scope>IDENTIFICATION</scope>
</reference>
<dbReference type="InterPro" id="IPR000010">
    <property type="entry name" value="Cystatin_dom"/>
</dbReference>
<dbReference type="Gene3D" id="3.10.450.10">
    <property type="match status" value="1"/>
</dbReference>
<dbReference type="GO" id="GO:0001580">
    <property type="term" value="P:detection of chemical stimulus involved in sensory perception of bitter taste"/>
    <property type="evidence" value="ECO:0007669"/>
    <property type="project" value="TreeGrafter"/>
</dbReference>
<dbReference type="InterPro" id="IPR018073">
    <property type="entry name" value="Prot_inh_cystat_CS"/>
</dbReference>
<dbReference type="AlphaFoldDB" id="A0A7N9D6U2"/>
<evidence type="ECO:0000259" key="4">
    <source>
        <dbReference type="SMART" id="SM00043"/>
    </source>
</evidence>
<name>A0A7N9D6U2_MACFA</name>
<dbReference type="GeneTree" id="ENSGT00940000163410"/>
<dbReference type="InterPro" id="IPR046350">
    <property type="entry name" value="Cystatin_sf"/>
</dbReference>
<feature type="compositionally biased region" description="Basic and acidic residues" evidence="3">
    <location>
        <begin position="83"/>
        <end position="96"/>
    </location>
</feature>
<evidence type="ECO:0000256" key="3">
    <source>
        <dbReference type="SAM" id="MobiDB-lite"/>
    </source>
</evidence>
<dbReference type="FunFam" id="3.10.450.10:FF:000004">
    <property type="entry name" value="Cystatin C"/>
    <property type="match status" value="1"/>
</dbReference>
<keyword evidence="6" id="KW-1185">Reference proteome</keyword>
<dbReference type="Proteomes" id="UP000233100">
    <property type="component" value="Chromosome 10"/>
</dbReference>
<dbReference type="PANTHER" id="PTHR46186">
    <property type="entry name" value="CYSTATIN"/>
    <property type="match status" value="1"/>
</dbReference>
<dbReference type="PANTHER" id="PTHR46186:SF3">
    <property type="entry name" value="CYSTATIN-S-RELATED"/>
    <property type="match status" value="1"/>
</dbReference>